<dbReference type="STRING" id="1569628.A0A316UKQ7"/>
<evidence type="ECO:0000256" key="1">
    <source>
        <dbReference type="ARBA" id="ARBA00023186"/>
    </source>
</evidence>
<feature type="domain" description="BAG" evidence="4">
    <location>
        <begin position="231"/>
        <end position="278"/>
    </location>
</feature>
<reference evidence="5 6" key="1">
    <citation type="journal article" date="2018" name="Mol. Biol. Evol.">
        <title>Broad Genomic Sampling Reveals a Smut Pathogenic Ancestry of the Fungal Clade Ustilaginomycotina.</title>
        <authorList>
            <person name="Kijpornyongpan T."/>
            <person name="Mondo S.J."/>
            <person name="Barry K."/>
            <person name="Sandor L."/>
            <person name="Lee J."/>
            <person name="Lipzen A."/>
            <person name="Pangilinan J."/>
            <person name="LaButti K."/>
            <person name="Hainaut M."/>
            <person name="Henrissat B."/>
            <person name="Grigoriev I.V."/>
            <person name="Spatafora J.W."/>
            <person name="Aime M.C."/>
        </authorList>
    </citation>
    <scope>NUCLEOTIDE SEQUENCE [LARGE SCALE GENOMIC DNA]</scope>
    <source>
        <strain evidence="5 6">MCA 5214</strain>
    </source>
</reference>
<organism evidence="5 6">
    <name type="scientific">Jaminaea rosea</name>
    <dbReference type="NCBI Taxonomy" id="1569628"/>
    <lineage>
        <taxon>Eukaryota</taxon>
        <taxon>Fungi</taxon>
        <taxon>Dikarya</taxon>
        <taxon>Basidiomycota</taxon>
        <taxon>Ustilaginomycotina</taxon>
        <taxon>Exobasidiomycetes</taxon>
        <taxon>Microstromatales</taxon>
        <taxon>Microstromatales incertae sedis</taxon>
        <taxon>Jaminaea</taxon>
    </lineage>
</organism>
<accession>A0A316UKQ7</accession>
<dbReference type="OrthoDB" id="417450at2759"/>
<feature type="domain" description="Ubiquitin-like" evidence="3">
    <location>
        <begin position="31"/>
        <end position="105"/>
    </location>
</feature>
<dbReference type="Pfam" id="PF00240">
    <property type="entry name" value="ubiquitin"/>
    <property type="match status" value="1"/>
</dbReference>
<feature type="region of interest" description="Disordered" evidence="2">
    <location>
        <begin position="107"/>
        <end position="229"/>
    </location>
</feature>
<dbReference type="Pfam" id="PF02179">
    <property type="entry name" value="BAG"/>
    <property type="match status" value="1"/>
</dbReference>
<dbReference type="InterPro" id="IPR036533">
    <property type="entry name" value="BAG_dom_sf"/>
</dbReference>
<dbReference type="InterPro" id="IPR039773">
    <property type="entry name" value="BAG_chaperone_regulator"/>
</dbReference>
<protein>
    <submittedName>
        <fullName evidence="5">Uncharacterized protein</fullName>
    </submittedName>
</protein>
<evidence type="ECO:0000259" key="3">
    <source>
        <dbReference type="PROSITE" id="PS50053"/>
    </source>
</evidence>
<name>A0A316UKQ7_9BASI</name>
<evidence type="ECO:0000313" key="6">
    <source>
        <dbReference type="Proteomes" id="UP000245884"/>
    </source>
</evidence>
<dbReference type="InterPro" id="IPR003103">
    <property type="entry name" value="BAG_domain"/>
</dbReference>
<dbReference type="PANTHER" id="PTHR12329:SF16">
    <property type="entry name" value="BAG FAMILY MOLECULAR CHAPERONE REGULATOR 1"/>
    <property type="match status" value="1"/>
</dbReference>
<dbReference type="InterPro" id="IPR029071">
    <property type="entry name" value="Ubiquitin-like_domsf"/>
</dbReference>
<evidence type="ECO:0000313" key="5">
    <source>
        <dbReference type="EMBL" id="PWN25837.1"/>
    </source>
</evidence>
<keyword evidence="6" id="KW-1185">Reference proteome</keyword>
<dbReference type="RefSeq" id="XP_025360449.1">
    <property type="nucleotide sequence ID" value="XM_025508434.1"/>
</dbReference>
<dbReference type="Gene3D" id="3.10.20.90">
    <property type="entry name" value="Phosphatidylinositol 3-kinase Catalytic Subunit, Chain A, domain 1"/>
    <property type="match status" value="1"/>
</dbReference>
<dbReference type="InterPro" id="IPR000626">
    <property type="entry name" value="Ubiquitin-like_dom"/>
</dbReference>
<dbReference type="GO" id="GO:0051087">
    <property type="term" value="F:protein-folding chaperone binding"/>
    <property type="evidence" value="ECO:0007669"/>
    <property type="project" value="InterPro"/>
</dbReference>
<dbReference type="SMART" id="SM00213">
    <property type="entry name" value="UBQ"/>
    <property type="match status" value="1"/>
</dbReference>
<dbReference type="EMBL" id="KZ819674">
    <property type="protein sequence ID" value="PWN25837.1"/>
    <property type="molecule type" value="Genomic_DNA"/>
</dbReference>
<dbReference type="GO" id="GO:0050821">
    <property type="term" value="P:protein stabilization"/>
    <property type="evidence" value="ECO:0007669"/>
    <property type="project" value="TreeGrafter"/>
</dbReference>
<dbReference type="GO" id="GO:0005829">
    <property type="term" value="C:cytosol"/>
    <property type="evidence" value="ECO:0007669"/>
    <property type="project" value="TreeGrafter"/>
</dbReference>
<keyword evidence="1" id="KW-0143">Chaperone</keyword>
<feature type="compositionally biased region" description="Low complexity" evidence="2">
    <location>
        <begin position="185"/>
        <end position="227"/>
    </location>
</feature>
<dbReference type="Proteomes" id="UP000245884">
    <property type="component" value="Unassembled WGS sequence"/>
</dbReference>
<dbReference type="PANTHER" id="PTHR12329">
    <property type="entry name" value="BCL2-ASSOCIATED ATHANOGENE"/>
    <property type="match status" value="1"/>
</dbReference>
<dbReference type="GO" id="GO:0016020">
    <property type="term" value="C:membrane"/>
    <property type="evidence" value="ECO:0007669"/>
    <property type="project" value="TreeGrafter"/>
</dbReference>
<dbReference type="PROSITE" id="PS50053">
    <property type="entry name" value="UBIQUITIN_2"/>
    <property type="match status" value="1"/>
</dbReference>
<sequence>MSWFSNQWDRLSKAWDGQGNQADPEAPIHDLEITWGRERLRLNLPPRSTLGSLRSAITHHTSVPPEQQKLIYHGLILRGDEATLLANYGLASGSRLVLVGSTTTGDRVGNKAYAASSSKRKGADGGARAMTKGEALAEEKKRKEEDRTEAGVTGRIKDVVDRTKKELEPQLRGFEEAVSGTNNVTPAAAATSEAPQTTSTATPTPTPTSTASAPQPAATPSVAPSTSLPHTHRYLNELLSRSLLDLDAIPAVSETTRALRKEAVRTVQGFIDRLDKAWEGVSEAERKADGRAKS</sequence>
<dbReference type="Gene3D" id="1.20.58.120">
    <property type="entry name" value="BAG domain"/>
    <property type="match status" value="1"/>
</dbReference>
<evidence type="ECO:0000256" key="2">
    <source>
        <dbReference type="SAM" id="MobiDB-lite"/>
    </source>
</evidence>
<dbReference type="GO" id="GO:0000774">
    <property type="term" value="F:adenyl-nucleotide exchange factor activity"/>
    <property type="evidence" value="ECO:0007669"/>
    <property type="project" value="TreeGrafter"/>
</dbReference>
<dbReference type="SUPFAM" id="SSF63491">
    <property type="entry name" value="BAG domain"/>
    <property type="match status" value="1"/>
</dbReference>
<dbReference type="SUPFAM" id="SSF54236">
    <property type="entry name" value="Ubiquitin-like"/>
    <property type="match status" value="1"/>
</dbReference>
<gene>
    <name evidence="5" type="ORF">BDZ90DRAFT_262040</name>
</gene>
<dbReference type="PROSITE" id="PS51035">
    <property type="entry name" value="BAG"/>
    <property type="match status" value="1"/>
</dbReference>
<proteinExistence type="predicted"/>
<dbReference type="GeneID" id="37030257"/>
<dbReference type="AlphaFoldDB" id="A0A316UKQ7"/>
<feature type="compositionally biased region" description="Basic and acidic residues" evidence="2">
    <location>
        <begin position="135"/>
        <end position="175"/>
    </location>
</feature>
<evidence type="ECO:0000259" key="4">
    <source>
        <dbReference type="PROSITE" id="PS51035"/>
    </source>
</evidence>
<dbReference type="GO" id="GO:0005634">
    <property type="term" value="C:nucleus"/>
    <property type="evidence" value="ECO:0007669"/>
    <property type="project" value="TreeGrafter"/>
</dbReference>